<evidence type="ECO:0000256" key="1">
    <source>
        <dbReference type="ARBA" id="ARBA00004123"/>
    </source>
</evidence>
<organism evidence="5 6">
    <name type="scientific">Limulus polyphemus</name>
    <name type="common">Atlantic horseshoe crab</name>
    <dbReference type="NCBI Taxonomy" id="6850"/>
    <lineage>
        <taxon>Eukaryota</taxon>
        <taxon>Metazoa</taxon>
        <taxon>Ecdysozoa</taxon>
        <taxon>Arthropoda</taxon>
        <taxon>Chelicerata</taxon>
        <taxon>Merostomata</taxon>
        <taxon>Xiphosura</taxon>
        <taxon>Limulidae</taxon>
        <taxon>Limulus</taxon>
    </lineage>
</organism>
<dbReference type="RefSeq" id="XP_013792517.2">
    <property type="nucleotide sequence ID" value="XM_013937063.2"/>
</dbReference>
<dbReference type="PANTHER" id="PTHR12687">
    <property type="entry name" value="NUCLEOLAR COMPLEX 2 AND RAD4-RELATED"/>
    <property type="match status" value="1"/>
</dbReference>
<protein>
    <submittedName>
        <fullName evidence="6">Nucleolar complex protein 2 homolog</fullName>
    </submittedName>
</protein>
<dbReference type="GeneID" id="106476402"/>
<evidence type="ECO:0000256" key="3">
    <source>
        <dbReference type="ARBA" id="ARBA00023242"/>
    </source>
</evidence>
<dbReference type="InterPro" id="IPR005343">
    <property type="entry name" value="Noc2"/>
</dbReference>
<dbReference type="Proteomes" id="UP000694941">
    <property type="component" value="Unplaced"/>
</dbReference>
<name>A0ABM1C1B8_LIMPO</name>
<dbReference type="Pfam" id="PF03715">
    <property type="entry name" value="Noc2"/>
    <property type="match status" value="1"/>
</dbReference>
<keyword evidence="5" id="KW-1185">Reference proteome</keyword>
<evidence type="ECO:0000313" key="5">
    <source>
        <dbReference type="Proteomes" id="UP000694941"/>
    </source>
</evidence>
<dbReference type="PANTHER" id="PTHR12687:SF4">
    <property type="entry name" value="NUCLEOLAR COMPLEX PROTEIN 2 HOMOLOG"/>
    <property type="match status" value="1"/>
</dbReference>
<evidence type="ECO:0000256" key="2">
    <source>
        <dbReference type="ARBA" id="ARBA00005907"/>
    </source>
</evidence>
<evidence type="ECO:0000256" key="4">
    <source>
        <dbReference type="SAM" id="MobiDB-lite"/>
    </source>
</evidence>
<sequence length="347" mass="41175">KLILLWSTSDETVRVLSFLVILRLASGLPKDYTDYILRHMYMAYVRNSKFTSPSSWPLINFMKKSLVEMYALNQSLAYQHAFVYIRQLAIHLRNAITLKKKDSHQAVYNWQYIHCLLLWSHLLSTLCPSESLQPLMYPLIQITIGTIKLIPTPKFFPLRFHLIRTLMKLSRDTDTFIPVLPFILELKEFLKKCKIGNYCRQMKQILNKMEENSNFIVESRKNANFSITELEPLNQWEQKIKEQGTPLSKYYTTWRKLRDHELLHGITKKEQLDDYNLPTVKRKQIQEKKKQDYKDFKGLLEGSEDSESEDDNVRFLPKEERPLKFGFPVESTDEHNEFGDQENMKLR</sequence>
<proteinExistence type="inferred from homology"/>
<comment type="similarity">
    <text evidence="2">Belongs to the NOC2 family.</text>
</comment>
<reference evidence="6" key="1">
    <citation type="submission" date="2025-08" db="UniProtKB">
        <authorList>
            <consortium name="RefSeq"/>
        </authorList>
    </citation>
    <scope>IDENTIFICATION</scope>
    <source>
        <tissue evidence="6">Muscle</tissue>
    </source>
</reference>
<feature type="compositionally biased region" description="Basic and acidic residues" evidence="4">
    <location>
        <begin position="332"/>
        <end position="347"/>
    </location>
</feature>
<feature type="region of interest" description="Disordered" evidence="4">
    <location>
        <begin position="297"/>
        <end position="347"/>
    </location>
</feature>
<accession>A0ABM1C1B8</accession>
<feature type="non-terminal residue" evidence="6">
    <location>
        <position position="1"/>
    </location>
</feature>
<gene>
    <name evidence="6" type="primary">LOC106476402</name>
</gene>
<evidence type="ECO:0000313" key="6">
    <source>
        <dbReference type="RefSeq" id="XP_013792517.2"/>
    </source>
</evidence>
<feature type="compositionally biased region" description="Basic and acidic residues" evidence="4">
    <location>
        <begin position="311"/>
        <end position="323"/>
    </location>
</feature>
<keyword evidence="3" id="KW-0539">Nucleus</keyword>
<comment type="subcellular location">
    <subcellularLocation>
        <location evidence="1">Nucleus</location>
    </subcellularLocation>
</comment>